<keyword evidence="2" id="KW-1185">Reference proteome</keyword>
<dbReference type="RefSeq" id="WP_106726938.1">
    <property type="nucleotide sequence ID" value="NZ_PXYL01000022.1"/>
</dbReference>
<evidence type="ECO:0000313" key="2">
    <source>
        <dbReference type="Proteomes" id="UP000240653"/>
    </source>
</evidence>
<sequence>MADINYSHRHRWNGQYISSTTGTISVGDIRDAIAAYPDDANVHLSVCDHGGIQHIFGFKSRGPNDIQFLVSGSGDD</sequence>
<dbReference type="AlphaFoldDB" id="A0A2P7S003"/>
<proteinExistence type="predicted"/>
<reference evidence="1 2" key="1">
    <citation type="submission" date="2018-03" db="EMBL/GenBank/DDBJ databases">
        <title>The draft genome of Mesorhizobium soli JCM 19897.</title>
        <authorList>
            <person name="Li L."/>
            <person name="Liu L."/>
            <person name="Liang L."/>
            <person name="Wang T."/>
            <person name="Zhang X."/>
        </authorList>
    </citation>
    <scope>NUCLEOTIDE SEQUENCE [LARGE SCALE GENOMIC DNA]</scope>
    <source>
        <strain evidence="1 2">JCM 19897</strain>
    </source>
</reference>
<gene>
    <name evidence="1" type="ORF">C7I85_26150</name>
</gene>
<name>A0A2P7S003_9HYPH</name>
<dbReference type="OrthoDB" id="8099190at2"/>
<accession>A0A2P7S003</accession>
<comment type="caution">
    <text evidence="1">The sequence shown here is derived from an EMBL/GenBank/DDBJ whole genome shotgun (WGS) entry which is preliminary data.</text>
</comment>
<dbReference type="Proteomes" id="UP000240653">
    <property type="component" value="Unassembled WGS sequence"/>
</dbReference>
<organism evidence="1 2">
    <name type="scientific">Pseudaminobacter soli</name>
    <name type="common">ex Li et al. 2025</name>
    <dbReference type="NCBI Taxonomy" id="1295366"/>
    <lineage>
        <taxon>Bacteria</taxon>
        <taxon>Pseudomonadati</taxon>
        <taxon>Pseudomonadota</taxon>
        <taxon>Alphaproteobacteria</taxon>
        <taxon>Hyphomicrobiales</taxon>
        <taxon>Phyllobacteriaceae</taxon>
        <taxon>Pseudaminobacter</taxon>
    </lineage>
</organism>
<protein>
    <submittedName>
        <fullName evidence="1">Uncharacterized protein</fullName>
    </submittedName>
</protein>
<dbReference type="EMBL" id="PXYL01000022">
    <property type="protein sequence ID" value="PSJ55774.1"/>
    <property type="molecule type" value="Genomic_DNA"/>
</dbReference>
<evidence type="ECO:0000313" key="1">
    <source>
        <dbReference type="EMBL" id="PSJ55774.1"/>
    </source>
</evidence>